<accession>A0A1B4VBD1</accession>
<keyword evidence="1" id="KW-1133">Transmembrane helix</keyword>
<dbReference type="Proteomes" id="UP000218899">
    <property type="component" value="Chromosome"/>
</dbReference>
<organism evidence="2 3">
    <name type="scientific">Sulfurifustis variabilis</name>
    <dbReference type="NCBI Taxonomy" id="1675686"/>
    <lineage>
        <taxon>Bacteria</taxon>
        <taxon>Pseudomonadati</taxon>
        <taxon>Pseudomonadota</taxon>
        <taxon>Gammaproteobacteria</taxon>
        <taxon>Acidiferrobacterales</taxon>
        <taxon>Acidiferrobacteraceae</taxon>
        <taxon>Sulfurifustis</taxon>
    </lineage>
</organism>
<proteinExistence type="predicted"/>
<name>A0A1B4VBD1_9GAMM</name>
<evidence type="ECO:0000256" key="1">
    <source>
        <dbReference type="SAM" id="Phobius"/>
    </source>
</evidence>
<dbReference type="RefSeq" id="WP_096460293.1">
    <property type="nucleotide sequence ID" value="NZ_AP014936.1"/>
</dbReference>
<dbReference type="AlphaFoldDB" id="A0A1B4VBD1"/>
<keyword evidence="3" id="KW-1185">Reference proteome</keyword>
<dbReference type="KEGG" id="sva:SVA_1256"/>
<gene>
    <name evidence="2" type="ORF">SVA_1256</name>
</gene>
<dbReference type="EMBL" id="AP014936">
    <property type="protein sequence ID" value="BAU47831.1"/>
    <property type="molecule type" value="Genomic_DNA"/>
</dbReference>
<protein>
    <submittedName>
        <fullName evidence="2">Uncharacterized protein</fullName>
    </submittedName>
</protein>
<sequence length="105" mass="11011">MPEQITKYPDTTLQVLKGAGARCGEGADQNILKQCPAERFCALPTGEMCIYGVAEIPQMTQVTTAEVAQVVCPPNTLLPGGEPVAAGIALAAGLVAGVSWRRRRS</sequence>
<dbReference type="OrthoDB" id="5642936at2"/>
<feature type="transmembrane region" description="Helical" evidence="1">
    <location>
        <begin position="83"/>
        <end position="100"/>
    </location>
</feature>
<keyword evidence="1" id="KW-0812">Transmembrane</keyword>
<evidence type="ECO:0000313" key="3">
    <source>
        <dbReference type="Proteomes" id="UP000218899"/>
    </source>
</evidence>
<keyword evidence="1" id="KW-0472">Membrane</keyword>
<reference evidence="2 3" key="1">
    <citation type="submission" date="2015-08" db="EMBL/GenBank/DDBJ databases">
        <title>Complete genome sequence of Sulfurifustis variabilis.</title>
        <authorList>
            <person name="Miura A."/>
            <person name="Kojima H."/>
            <person name="Fukui M."/>
        </authorList>
    </citation>
    <scope>NUCLEOTIDE SEQUENCE [LARGE SCALE GENOMIC DNA]</scope>
    <source>
        <strain evidence="3">skN76</strain>
    </source>
</reference>
<evidence type="ECO:0000313" key="2">
    <source>
        <dbReference type="EMBL" id="BAU47831.1"/>
    </source>
</evidence>